<proteinExistence type="predicted"/>
<evidence type="ECO:0000313" key="1">
    <source>
        <dbReference type="EMBL" id="QLG00858.1"/>
    </source>
</evidence>
<accession>A0A7D5JRG0</accession>
<organism evidence="1">
    <name type="scientific">Leclercia adecarboxylata</name>
    <dbReference type="NCBI Taxonomy" id="83655"/>
    <lineage>
        <taxon>Bacteria</taxon>
        <taxon>Pseudomonadati</taxon>
        <taxon>Pseudomonadota</taxon>
        <taxon>Gammaproteobacteria</taxon>
        <taxon>Enterobacterales</taxon>
        <taxon>Enterobacteriaceae</taxon>
        <taxon>Leclercia</taxon>
    </lineage>
</organism>
<protein>
    <submittedName>
        <fullName evidence="1">Uncharacterized protein</fullName>
    </submittedName>
</protein>
<dbReference type="AlphaFoldDB" id="A0A7D5JRG0"/>
<geneLocation type="plasmid" evidence="1">
    <name>pP12375-1FII</name>
</geneLocation>
<dbReference type="EMBL" id="MN821366">
    <property type="protein sequence ID" value="QLG00858.1"/>
    <property type="molecule type" value="Genomic_DNA"/>
</dbReference>
<sequence length="275" mass="31288">MTEHLSATTRYREDENAWLITLPKQQDGACYPRPLTLVAIRTISDEYLPAGIENLGPRHLKSRVCELKLFWRGGTLSFPASFNVSPYTNSAELDLTNGYVILEEELQGRGLGSWCMQQLVSWAKTLPPDTPVKTIRTNPGDEVDAVNHARRDRFWHGMGFRFPPGSRTSLPLTVNKLKLPAGSRAKPDVVLLHRGVLSLVEDNDRYRLDMEAKSRTLKGKDDEIARLTRRQPHKLIIRAIRAPFTLLSLLVHQVKRHYTPRNAQQKNTHTDDHEG</sequence>
<reference evidence="1" key="1">
    <citation type="submission" date="2019-12" db="EMBL/GenBank/DDBJ databases">
        <authorList>
            <person name="Zhou D."/>
        </authorList>
    </citation>
    <scope>NUCLEOTIDE SEQUENCE</scope>
    <source>
        <strain evidence="1">P12375</strain>
        <plasmid evidence="1">pP12375-1FII</plasmid>
    </source>
</reference>
<keyword evidence="1" id="KW-0614">Plasmid</keyword>
<name>A0A7D5JRG0_9ENTR</name>